<dbReference type="Pfam" id="PF00392">
    <property type="entry name" value="GntR"/>
    <property type="match status" value="1"/>
</dbReference>
<feature type="domain" description="HTH gntR-type" evidence="4">
    <location>
        <begin position="21"/>
        <end position="89"/>
    </location>
</feature>
<accession>A0A221K6H8</accession>
<dbReference type="GO" id="GO:0003700">
    <property type="term" value="F:DNA-binding transcription factor activity"/>
    <property type="evidence" value="ECO:0007669"/>
    <property type="project" value="InterPro"/>
</dbReference>
<sequence>MATTPAGKTPSSRHASPRARGNLVAEVVVQLRDQIASGTFAVGDKLPSEARLTDAFSVSRTVIREAIATLRADGLVEPRQGAGVFVLEPADPEVRPFQVVDVDKISSIIEVLELRTAVEMEAAALAAVRRSPAQEEEIYQAEAQIRALAQSGEPTTEADFRFHRAVALATNNPRFVEFLDVMGKTVIPRSNLEAAGRQRSSDSYIALISAEHRAIADAVAQGDAEAARDAVRHHLRGSQQRYRSLLRDSSK</sequence>
<dbReference type="InterPro" id="IPR000524">
    <property type="entry name" value="Tscrpt_reg_HTH_GntR"/>
</dbReference>
<evidence type="ECO:0000256" key="3">
    <source>
        <dbReference type="ARBA" id="ARBA00023163"/>
    </source>
</evidence>
<evidence type="ECO:0000259" key="4">
    <source>
        <dbReference type="PROSITE" id="PS50949"/>
    </source>
</evidence>
<dbReference type="InterPro" id="IPR036388">
    <property type="entry name" value="WH-like_DNA-bd_sf"/>
</dbReference>
<dbReference type="InterPro" id="IPR008920">
    <property type="entry name" value="TF_FadR/GntR_C"/>
</dbReference>
<dbReference type="OrthoDB" id="9028214at2"/>
<keyword evidence="2" id="KW-0238">DNA-binding</keyword>
<geneLocation type="plasmid" evidence="5 6">
    <name>pSMR1-1</name>
</geneLocation>
<dbReference type="AlphaFoldDB" id="A0A221K6H8"/>
<evidence type="ECO:0000313" key="5">
    <source>
        <dbReference type="EMBL" id="ASM74612.1"/>
    </source>
</evidence>
<evidence type="ECO:0000256" key="2">
    <source>
        <dbReference type="ARBA" id="ARBA00023125"/>
    </source>
</evidence>
<dbReference type="SUPFAM" id="SSF48008">
    <property type="entry name" value="GntR ligand-binding domain-like"/>
    <property type="match status" value="1"/>
</dbReference>
<dbReference type="SMART" id="SM00345">
    <property type="entry name" value="HTH_GNTR"/>
    <property type="match status" value="1"/>
</dbReference>
<dbReference type="PROSITE" id="PS50949">
    <property type="entry name" value="HTH_GNTR"/>
    <property type="match status" value="1"/>
</dbReference>
<evidence type="ECO:0000256" key="1">
    <source>
        <dbReference type="ARBA" id="ARBA00023015"/>
    </source>
</evidence>
<dbReference type="PANTHER" id="PTHR43537">
    <property type="entry name" value="TRANSCRIPTIONAL REGULATOR, GNTR FAMILY"/>
    <property type="match status" value="1"/>
</dbReference>
<dbReference type="STRING" id="1402135.SAMN05444149_10668"/>
<dbReference type="SUPFAM" id="SSF46785">
    <property type="entry name" value="Winged helix' DNA-binding domain"/>
    <property type="match status" value="1"/>
</dbReference>
<gene>
    <name evidence="5" type="primary">lutR</name>
    <name evidence="5" type="ORF">SULPSESMR1_04917</name>
</gene>
<keyword evidence="5" id="KW-0614">Plasmid</keyword>
<keyword evidence="3" id="KW-0804">Transcription</keyword>
<dbReference type="RefSeq" id="WP_089422643.1">
    <property type="nucleotide sequence ID" value="NZ_CP022416.1"/>
</dbReference>
<dbReference type="Proteomes" id="UP000199754">
    <property type="component" value="Plasmid pSMR1-1"/>
</dbReference>
<evidence type="ECO:0000313" key="6">
    <source>
        <dbReference type="Proteomes" id="UP000199754"/>
    </source>
</evidence>
<protein>
    <submittedName>
        <fullName evidence="5">HTH-type transcriptional regulator LutR</fullName>
    </submittedName>
</protein>
<dbReference type="Gene3D" id="1.20.120.530">
    <property type="entry name" value="GntR ligand-binding domain-like"/>
    <property type="match status" value="1"/>
</dbReference>
<reference evidence="5 6" key="1">
    <citation type="submission" date="2017-07" db="EMBL/GenBank/DDBJ databases">
        <title>Genome Sequence of Sulfitobacter pseudonitzschiae Strain SMR1 Isolated from a culture of the Diatom Skeletonema marinoi.</title>
        <authorList>
            <person name="Topel M."/>
            <person name="Pinder M.I.M."/>
            <person name="Johansson O.N."/>
            <person name="Kourtchenko O."/>
            <person name="Godhe A."/>
            <person name="Clarke A.K."/>
        </authorList>
    </citation>
    <scope>NUCLEOTIDE SEQUENCE [LARGE SCALE GENOMIC DNA]</scope>
    <source>
        <strain evidence="5 6">SMR1</strain>
        <plasmid evidence="5 6">pSMR1-1</plasmid>
    </source>
</reference>
<dbReference type="InterPro" id="IPR011711">
    <property type="entry name" value="GntR_C"/>
</dbReference>
<name>A0A221K6H8_9RHOB</name>
<dbReference type="Pfam" id="PF07729">
    <property type="entry name" value="FCD"/>
    <property type="match status" value="1"/>
</dbReference>
<dbReference type="Gene3D" id="1.10.10.10">
    <property type="entry name" value="Winged helix-like DNA-binding domain superfamily/Winged helix DNA-binding domain"/>
    <property type="match status" value="1"/>
</dbReference>
<dbReference type="PANTHER" id="PTHR43537:SF44">
    <property type="entry name" value="GNTR FAMILY REGULATORY PROTEIN"/>
    <property type="match status" value="1"/>
</dbReference>
<dbReference type="EMBL" id="CP022416">
    <property type="protein sequence ID" value="ASM74612.1"/>
    <property type="molecule type" value="Genomic_DNA"/>
</dbReference>
<dbReference type="KEGG" id="spse:SULPSESMR1_04917"/>
<organism evidence="5 6">
    <name type="scientific">Pseudosulfitobacter pseudonitzschiae</name>
    <dbReference type="NCBI Taxonomy" id="1402135"/>
    <lineage>
        <taxon>Bacteria</taxon>
        <taxon>Pseudomonadati</taxon>
        <taxon>Pseudomonadota</taxon>
        <taxon>Alphaproteobacteria</taxon>
        <taxon>Rhodobacterales</taxon>
        <taxon>Roseobacteraceae</taxon>
        <taxon>Pseudosulfitobacter</taxon>
    </lineage>
</organism>
<keyword evidence="6" id="KW-1185">Reference proteome</keyword>
<dbReference type="GO" id="GO:0003677">
    <property type="term" value="F:DNA binding"/>
    <property type="evidence" value="ECO:0007669"/>
    <property type="project" value="UniProtKB-KW"/>
</dbReference>
<proteinExistence type="predicted"/>
<dbReference type="SMART" id="SM00895">
    <property type="entry name" value="FCD"/>
    <property type="match status" value="1"/>
</dbReference>
<dbReference type="InterPro" id="IPR036390">
    <property type="entry name" value="WH_DNA-bd_sf"/>
</dbReference>
<keyword evidence="1" id="KW-0805">Transcription regulation</keyword>
<dbReference type="PRINTS" id="PR00035">
    <property type="entry name" value="HTHGNTR"/>
</dbReference>
<dbReference type="CDD" id="cd07377">
    <property type="entry name" value="WHTH_GntR"/>
    <property type="match status" value="1"/>
</dbReference>